<evidence type="ECO:0000256" key="7">
    <source>
        <dbReference type="ARBA" id="ARBA00022692"/>
    </source>
</evidence>
<organism evidence="16">
    <name type="scientific">freshwater metagenome</name>
    <dbReference type="NCBI Taxonomy" id="449393"/>
    <lineage>
        <taxon>unclassified sequences</taxon>
        <taxon>metagenomes</taxon>
        <taxon>ecological metagenomes</taxon>
    </lineage>
</organism>
<evidence type="ECO:0000256" key="5">
    <source>
        <dbReference type="ARBA" id="ARBA00022475"/>
    </source>
</evidence>
<dbReference type="GO" id="GO:0046961">
    <property type="term" value="F:proton-transporting ATPase activity, rotational mechanism"/>
    <property type="evidence" value="ECO:0007669"/>
    <property type="project" value="TreeGrafter"/>
</dbReference>
<reference evidence="16" key="1">
    <citation type="submission" date="2020-05" db="EMBL/GenBank/DDBJ databases">
        <authorList>
            <person name="Chiriac C."/>
            <person name="Salcher M."/>
            <person name="Ghai R."/>
            <person name="Kavagutti S V."/>
        </authorList>
    </citation>
    <scope>NUCLEOTIDE SEQUENCE</scope>
</reference>
<dbReference type="InterPro" id="IPR050059">
    <property type="entry name" value="ATP_synthase_B_chain"/>
</dbReference>
<gene>
    <name evidence="16" type="ORF">UFOPK1726_01044</name>
</gene>
<evidence type="ECO:0000256" key="14">
    <source>
        <dbReference type="SAM" id="Coils"/>
    </source>
</evidence>
<evidence type="ECO:0000313" key="16">
    <source>
        <dbReference type="EMBL" id="CAB4582978.1"/>
    </source>
</evidence>
<dbReference type="InterPro" id="IPR028987">
    <property type="entry name" value="ATP_synth_B-like_membr_sf"/>
</dbReference>
<dbReference type="GO" id="GO:0012505">
    <property type="term" value="C:endomembrane system"/>
    <property type="evidence" value="ECO:0007669"/>
    <property type="project" value="UniProtKB-SubCell"/>
</dbReference>
<dbReference type="NCBIfam" id="TIGR01144">
    <property type="entry name" value="ATP_synt_b"/>
    <property type="match status" value="1"/>
</dbReference>
<evidence type="ECO:0000256" key="9">
    <source>
        <dbReference type="ARBA" id="ARBA00022989"/>
    </source>
</evidence>
<evidence type="ECO:0000256" key="1">
    <source>
        <dbReference type="ARBA" id="ARBA00004167"/>
    </source>
</evidence>
<evidence type="ECO:0000256" key="12">
    <source>
        <dbReference type="ARBA" id="ARBA00023310"/>
    </source>
</evidence>
<evidence type="ECO:0000256" key="10">
    <source>
        <dbReference type="ARBA" id="ARBA00023065"/>
    </source>
</evidence>
<dbReference type="PANTHER" id="PTHR33445">
    <property type="entry name" value="ATP SYNTHASE SUBUNIT B', CHLOROPLASTIC"/>
    <property type="match status" value="1"/>
</dbReference>
<keyword evidence="14" id="KW-0175">Coiled coil</keyword>
<keyword evidence="11 15" id="KW-0472">Membrane</keyword>
<comment type="subcellular location">
    <subcellularLocation>
        <location evidence="2">Endomembrane system</location>
    </subcellularLocation>
    <subcellularLocation>
        <location evidence="1">Membrane</location>
        <topology evidence="1">Single-pass membrane protein</topology>
    </subcellularLocation>
</comment>
<dbReference type="Gene3D" id="1.20.5.620">
    <property type="entry name" value="F1F0 ATP synthase subunit B, membrane domain"/>
    <property type="match status" value="1"/>
</dbReference>
<name>A0A6J6FEK6_9ZZZZ</name>
<evidence type="ECO:0000256" key="13">
    <source>
        <dbReference type="ARBA" id="ARBA00025198"/>
    </source>
</evidence>
<dbReference type="Pfam" id="PF00430">
    <property type="entry name" value="ATP-synt_B"/>
    <property type="match status" value="1"/>
</dbReference>
<comment type="similarity">
    <text evidence="3">Belongs to the ATPase B chain family.</text>
</comment>
<evidence type="ECO:0000256" key="4">
    <source>
        <dbReference type="ARBA" id="ARBA00022448"/>
    </source>
</evidence>
<dbReference type="InterPro" id="IPR002146">
    <property type="entry name" value="ATP_synth_b/b'su_bac/chlpt"/>
</dbReference>
<dbReference type="SUPFAM" id="SSF81573">
    <property type="entry name" value="F1F0 ATP synthase subunit B, membrane domain"/>
    <property type="match status" value="1"/>
</dbReference>
<feature type="coiled-coil region" evidence="14">
    <location>
        <begin position="65"/>
        <end position="106"/>
    </location>
</feature>
<evidence type="ECO:0000256" key="8">
    <source>
        <dbReference type="ARBA" id="ARBA00022781"/>
    </source>
</evidence>
<dbReference type="GO" id="GO:0045259">
    <property type="term" value="C:proton-transporting ATP synthase complex"/>
    <property type="evidence" value="ECO:0007669"/>
    <property type="project" value="UniProtKB-KW"/>
</dbReference>
<evidence type="ECO:0000256" key="3">
    <source>
        <dbReference type="ARBA" id="ARBA00005513"/>
    </source>
</evidence>
<evidence type="ECO:0000256" key="2">
    <source>
        <dbReference type="ARBA" id="ARBA00004308"/>
    </source>
</evidence>
<dbReference type="GO" id="GO:0015986">
    <property type="term" value="P:proton motive force-driven ATP synthesis"/>
    <property type="evidence" value="ECO:0007669"/>
    <property type="project" value="InterPro"/>
</dbReference>
<dbReference type="InterPro" id="IPR005864">
    <property type="entry name" value="ATP_synth_F0_bsu_bac"/>
</dbReference>
<evidence type="ECO:0000256" key="15">
    <source>
        <dbReference type="SAM" id="Phobius"/>
    </source>
</evidence>
<keyword evidence="8" id="KW-0375">Hydrogen ion transport</keyword>
<evidence type="ECO:0000256" key="11">
    <source>
        <dbReference type="ARBA" id="ARBA00023136"/>
    </source>
</evidence>
<keyword evidence="5" id="KW-1003">Cell membrane</keyword>
<feature type="transmembrane region" description="Helical" evidence="15">
    <location>
        <begin position="28"/>
        <end position="47"/>
    </location>
</feature>
<dbReference type="HAMAP" id="MF_01398">
    <property type="entry name" value="ATP_synth_b_bprime"/>
    <property type="match status" value="1"/>
</dbReference>
<accession>A0A6J6FEK6</accession>
<keyword evidence="9 15" id="KW-1133">Transmembrane helix</keyword>
<dbReference type="PANTHER" id="PTHR33445:SF1">
    <property type="entry name" value="ATP SYNTHASE SUBUNIT B"/>
    <property type="match status" value="1"/>
</dbReference>
<keyword evidence="4" id="KW-0813">Transport</keyword>
<dbReference type="CDD" id="cd06503">
    <property type="entry name" value="ATP-synt_Fo_b"/>
    <property type="match status" value="1"/>
</dbReference>
<keyword evidence="7 15" id="KW-0812">Transmembrane</keyword>
<dbReference type="EMBL" id="CAEZTT010000140">
    <property type="protein sequence ID" value="CAB4582978.1"/>
    <property type="molecule type" value="Genomic_DNA"/>
</dbReference>
<proteinExistence type="inferred from homology"/>
<protein>
    <submittedName>
        <fullName evidence="16">Unannotated protein</fullName>
    </submittedName>
</protein>
<dbReference type="AlphaFoldDB" id="A0A6J6FEK6"/>
<keyword evidence="6" id="KW-0138">CF(0)</keyword>
<sequence>MIETTVLAAAGGEDLEGIQLLLPASYDLLFGGLSFLILLVLFWRYALPRAQEVLDKRADSIQGGIARAQAQEQEAAQLLSQYREQLADARNEAAKIRTQAQSDRDEIVATAKAEATVAADQVKQQTNAALEAERGRVVTDLRKEVGDLALDLASKVLGESLKDDAKAKAVIDRFISDLENSAGKK</sequence>
<comment type="function">
    <text evidence="13">F(1)F(0) ATP synthase produces ATP from ADP in the presence of a proton or sodium gradient. F-type ATPases consist of two structural domains, F(1) containing the extramembraneous catalytic core and F(0) containing the membrane proton channel, linked together by a central stalk and a peripheral stalk. During catalysis, ATP synthesis in the catalytic domain of F(1) is coupled via a rotary mechanism of the central stalk subunits to proton translocation.</text>
</comment>
<keyword evidence="10" id="KW-0406">Ion transport</keyword>
<evidence type="ECO:0000256" key="6">
    <source>
        <dbReference type="ARBA" id="ARBA00022547"/>
    </source>
</evidence>
<keyword evidence="12" id="KW-0066">ATP synthesis</keyword>
<dbReference type="NCBIfam" id="NF004412">
    <property type="entry name" value="PRK05759.1-3"/>
    <property type="match status" value="1"/>
</dbReference>